<evidence type="ECO:0000256" key="8">
    <source>
        <dbReference type="ARBA" id="ARBA00023288"/>
    </source>
</evidence>
<reference evidence="11" key="1">
    <citation type="submission" date="2021-03" db="EMBL/GenBank/DDBJ databases">
        <title>Chromosome level genome of the anhydrobiotic midge Polypedilum vanderplanki.</title>
        <authorList>
            <person name="Yoshida Y."/>
            <person name="Kikawada T."/>
            <person name="Gusev O."/>
        </authorList>
    </citation>
    <scope>NUCLEOTIDE SEQUENCE</scope>
    <source>
        <strain evidence="11">NIAS01</strain>
        <tissue evidence="11">Whole body or cell culture</tissue>
    </source>
</reference>
<keyword evidence="12" id="KW-1185">Reference proteome</keyword>
<comment type="caution">
    <text evidence="11">The sequence shown here is derived from an EMBL/GenBank/DDBJ whole genome shotgun (WGS) entry which is preliminary data.</text>
</comment>
<keyword evidence="4 10" id="KW-0732">Signal</keyword>
<dbReference type="PANTHER" id="PTHR33562">
    <property type="entry name" value="ATILLA, ISOFORM B-RELATED-RELATED"/>
    <property type="match status" value="1"/>
</dbReference>
<dbReference type="Pfam" id="PF17064">
    <property type="entry name" value="QVR"/>
    <property type="match status" value="1"/>
</dbReference>
<accession>A0A9J6CLP8</accession>
<proteinExistence type="predicted"/>
<keyword evidence="8" id="KW-0449">Lipoprotein</keyword>
<feature type="signal peptide" evidence="10">
    <location>
        <begin position="1"/>
        <end position="21"/>
    </location>
</feature>
<dbReference type="InterPro" id="IPR050975">
    <property type="entry name" value="Sleep_regulator"/>
</dbReference>
<comment type="subcellular location">
    <subcellularLocation>
        <location evidence="1">Membrane</location>
        <topology evidence="1">Lipid-anchor</topology>
        <topology evidence="1">GPI-anchor</topology>
    </subcellularLocation>
</comment>
<gene>
    <name evidence="11" type="ORF">PVAND_012490</name>
</gene>
<dbReference type="GO" id="GO:0030431">
    <property type="term" value="P:sleep"/>
    <property type="evidence" value="ECO:0007669"/>
    <property type="project" value="InterPro"/>
</dbReference>
<dbReference type="GO" id="GO:0032222">
    <property type="term" value="P:regulation of synaptic transmission, cholinergic"/>
    <property type="evidence" value="ECO:0007669"/>
    <property type="project" value="InterPro"/>
</dbReference>
<evidence type="ECO:0000256" key="5">
    <source>
        <dbReference type="ARBA" id="ARBA00022989"/>
    </source>
</evidence>
<evidence type="ECO:0000313" key="12">
    <source>
        <dbReference type="Proteomes" id="UP001107558"/>
    </source>
</evidence>
<dbReference type="AlphaFoldDB" id="A0A9J6CLP8"/>
<dbReference type="PANTHER" id="PTHR33562:SF2">
    <property type="entry name" value="PROTEIN QUIVER"/>
    <property type="match status" value="1"/>
</dbReference>
<protein>
    <recommendedName>
        <fullName evidence="13">Protein sleepless</fullName>
    </recommendedName>
</protein>
<keyword evidence="6 9" id="KW-0472">Membrane</keyword>
<evidence type="ECO:0000256" key="9">
    <source>
        <dbReference type="SAM" id="Phobius"/>
    </source>
</evidence>
<evidence type="ECO:0000313" key="11">
    <source>
        <dbReference type="EMBL" id="KAG5683194.1"/>
    </source>
</evidence>
<dbReference type="InterPro" id="IPR031424">
    <property type="entry name" value="QVR-like"/>
</dbReference>
<evidence type="ECO:0000256" key="3">
    <source>
        <dbReference type="ARBA" id="ARBA00022692"/>
    </source>
</evidence>
<feature type="chain" id="PRO_5039898285" description="Protein sleepless" evidence="10">
    <location>
        <begin position="22"/>
        <end position="133"/>
    </location>
</feature>
<evidence type="ECO:0000256" key="7">
    <source>
        <dbReference type="ARBA" id="ARBA00023180"/>
    </source>
</evidence>
<keyword evidence="2" id="KW-0336">GPI-anchor</keyword>
<keyword evidence="7" id="KW-0325">Glycoprotein</keyword>
<evidence type="ECO:0000256" key="4">
    <source>
        <dbReference type="ARBA" id="ARBA00022729"/>
    </source>
</evidence>
<evidence type="ECO:0000256" key="2">
    <source>
        <dbReference type="ARBA" id="ARBA00022622"/>
    </source>
</evidence>
<name>A0A9J6CLP8_POLVA</name>
<evidence type="ECO:0000256" key="1">
    <source>
        <dbReference type="ARBA" id="ARBA00004589"/>
    </source>
</evidence>
<evidence type="ECO:0008006" key="13">
    <source>
        <dbReference type="Google" id="ProtNLM"/>
    </source>
</evidence>
<dbReference type="OrthoDB" id="75169at2759"/>
<keyword evidence="5 9" id="KW-1133">Transmembrane helix</keyword>
<dbReference type="EMBL" id="JADBJN010000001">
    <property type="protein sequence ID" value="KAG5683194.1"/>
    <property type="molecule type" value="Genomic_DNA"/>
</dbReference>
<sequence length="133" mass="14895">MRHSIKILFIVTVCCFSSSVALRCFQCISNREGNCDKERNMEFKECDTTVDASNSLNVQPVCIKIVRDIRGVDLITRTCGFEGSLLHPCSNHKSADHCSTCYSDLCNESTKITVNYSLIFAALIGYFAFLFIS</sequence>
<evidence type="ECO:0000256" key="6">
    <source>
        <dbReference type="ARBA" id="ARBA00023136"/>
    </source>
</evidence>
<dbReference type="Proteomes" id="UP001107558">
    <property type="component" value="Chromosome 1"/>
</dbReference>
<evidence type="ECO:0000256" key="10">
    <source>
        <dbReference type="SAM" id="SignalP"/>
    </source>
</evidence>
<organism evidence="11 12">
    <name type="scientific">Polypedilum vanderplanki</name>
    <name type="common">Sleeping chironomid midge</name>
    <dbReference type="NCBI Taxonomy" id="319348"/>
    <lineage>
        <taxon>Eukaryota</taxon>
        <taxon>Metazoa</taxon>
        <taxon>Ecdysozoa</taxon>
        <taxon>Arthropoda</taxon>
        <taxon>Hexapoda</taxon>
        <taxon>Insecta</taxon>
        <taxon>Pterygota</taxon>
        <taxon>Neoptera</taxon>
        <taxon>Endopterygota</taxon>
        <taxon>Diptera</taxon>
        <taxon>Nematocera</taxon>
        <taxon>Chironomoidea</taxon>
        <taxon>Chironomidae</taxon>
        <taxon>Chironominae</taxon>
        <taxon>Polypedilum</taxon>
        <taxon>Polypedilum</taxon>
    </lineage>
</organism>
<keyword evidence="3 9" id="KW-0812">Transmembrane</keyword>
<dbReference type="GO" id="GO:0098552">
    <property type="term" value="C:side of membrane"/>
    <property type="evidence" value="ECO:0007669"/>
    <property type="project" value="UniProtKB-KW"/>
</dbReference>
<feature type="transmembrane region" description="Helical" evidence="9">
    <location>
        <begin position="114"/>
        <end position="132"/>
    </location>
</feature>